<dbReference type="Pfam" id="PF00091">
    <property type="entry name" value="Tubulin"/>
    <property type="match status" value="1"/>
</dbReference>
<keyword evidence="4" id="KW-0963">Cytoplasm</keyword>
<comment type="subcellular location">
    <subcellularLocation>
        <location evidence="4">Cytoplasm</location>
    </subcellularLocation>
    <text evidence="4">Assembles at midcell at the inner surface of the cytoplasmic membrane.</text>
</comment>
<dbReference type="PRINTS" id="PR00423">
    <property type="entry name" value="CELLDVISFTSZ"/>
</dbReference>
<evidence type="ECO:0000256" key="2">
    <source>
        <dbReference type="ARBA" id="ARBA00022741"/>
    </source>
</evidence>
<dbReference type="SUPFAM" id="SSF52490">
    <property type="entry name" value="Tubulin nucleotide-binding domain-like"/>
    <property type="match status" value="1"/>
</dbReference>
<dbReference type="InterPro" id="IPR018316">
    <property type="entry name" value="Tubulin/FtsZ_2-layer-sand-dom"/>
</dbReference>
<dbReference type="HAMAP" id="MF_00909">
    <property type="entry name" value="FtsZ"/>
    <property type="match status" value="1"/>
</dbReference>
<reference evidence="8 9" key="1">
    <citation type="journal article" date="2016" name="Nat. Commun.">
        <title>Thousands of microbial genomes shed light on interconnected biogeochemical processes in an aquifer system.</title>
        <authorList>
            <person name="Anantharaman K."/>
            <person name="Brown C.T."/>
            <person name="Hug L.A."/>
            <person name="Sharon I."/>
            <person name="Castelle C.J."/>
            <person name="Probst A.J."/>
            <person name="Thomas B.C."/>
            <person name="Singh A."/>
            <person name="Wilkins M.J."/>
            <person name="Karaoz U."/>
            <person name="Brodie E.L."/>
            <person name="Williams K.H."/>
            <person name="Hubbard S.S."/>
            <person name="Banfield J.F."/>
        </authorList>
    </citation>
    <scope>NUCLEOTIDE SEQUENCE [LARGE SCALE GENOMIC DNA]</scope>
</reference>
<dbReference type="GO" id="GO:0032153">
    <property type="term" value="C:cell division site"/>
    <property type="evidence" value="ECO:0007669"/>
    <property type="project" value="UniProtKB-UniRule"/>
</dbReference>
<protein>
    <recommendedName>
        <fullName evidence="4 5">Cell division protein FtsZ</fullName>
    </recommendedName>
</protein>
<dbReference type="InterPro" id="IPR037103">
    <property type="entry name" value="Tubulin/FtsZ-like_C"/>
</dbReference>
<dbReference type="EMBL" id="MGDJ01000025">
    <property type="protein sequence ID" value="OGL52340.1"/>
    <property type="molecule type" value="Genomic_DNA"/>
</dbReference>
<keyword evidence="3 4" id="KW-0342">GTP-binding</keyword>
<dbReference type="InterPro" id="IPR024757">
    <property type="entry name" value="FtsZ_C"/>
</dbReference>
<dbReference type="SMART" id="SM00865">
    <property type="entry name" value="Tubulin_C"/>
    <property type="match status" value="1"/>
</dbReference>
<proteinExistence type="inferred from homology"/>
<keyword evidence="2 4" id="KW-0547">Nucleotide-binding</keyword>
<comment type="subunit">
    <text evidence="4">Homodimer. Polymerizes to form a dynamic ring structure in a strictly GTP-dependent manner. Interacts directly with several other division proteins.</text>
</comment>
<dbReference type="GO" id="GO:0005737">
    <property type="term" value="C:cytoplasm"/>
    <property type="evidence" value="ECO:0007669"/>
    <property type="project" value="UniProtKB-SubCell"/>
</dbReference>
<dbReference type="InterPro" id="IPR020805">
    <property type="entry name" value="Cell_div_FtsZ_CS"/>
</dbReference>
<dbReference type="InterPro" id="IPR003008">
    <property type="entry name" value="Tubulin_FtsZ_GTPase"/>
</dbReference>
<evidence type="ECO:0000313" key="8">
    <source>
        <dbReference type="EMBL" id="OGL52340.1"/>
    </source>
</evidence>
<evidence type="ECO:0000259" key="6">
    <source>
        <dbReference type="SMART" id="SM00864"/>
    </source>
</evidence>
<dbReference type="InterPro" id="IPR045061">
    <property type="entry name" value="FtsZ/CetZ"/>
</dbReference>
<feature type="binding site" evidence="4">
    <location>
        <position position="141"/>
    </location>
    <ligand>
        <name>GTP</name>
        <dbReference type="ChEBI" id="CHEBI:37565"/>
    </ligand>
</feature>
<dbReference type="GO" id="GO:0003924">
    <property type="term" value="F:GTPase activity"/>
    <property type="evidence" value="ECO:0007669"/>
    <property type="project" value="UniProtKB-UniRule"/>
</dbReference>
<evidence type="ECO:0000256" key="3">
    <source>
        <dbReference type="ARBA" id="ARBA00023134"/>
    </source>
</evidence>
<feature type="binding site" evidence="4">
    <location>
        <position position="189"/>
    </location>
    <ligand>
        <name>GTP</name>
        <dbReference type="ChEBI" id="CHEBI:37565"/>
    </ligand>
</feature>
<keyword evidence="4" id="KW-0131">Cell cycle</keyword>
<dbReference type="InterPro" id="IPR000158">
    <property type="entry name" value="Cell_div_FtsZ"/>
</dbReference>
<dbReference type="InterPro" id="IPR036525">
    <property type="entry name" value="Tubulin/FtsZ_GTPase_sf"/>
</dbReference>
<evidence type="ECO:0000313" key="9">
    <source>
        <dbReference type="Proteomes" id="UP000185874"/>
    </source>
</evidence>
<sequence length="376" mass="39476">MGLIKTLSGQFAKIKVIGIGGGGNNAINSMISDGDFQGVDFVAVNTDSQALLNSLAPIKIQIGEKLTKGLGAGGNPQIGEDAANESEGRIKEILEGTDMIFITGGMGGGTCTGAAPVIAKIAKDDLGILTVAVITKPFLFEGTRRMSNAIEGINRIKDHVDTLIVIPNQKVMEVINNQSTLQEAFKIADSVLQKGTKAIANLITTPGLINLDFADIRSIMSNAGTALMGVGEADGEGKAQKAIESAIDSPLVEANINGARGVLINVTGGPDITMAEIEEAAQIITKRVAPDANIIFGTNIDEGYKGKIKITVIATGFDNQPINYYHPKDSDATTTPPPIESVSSEDIEKFLGDQPIPTGVDISDEFDIPSFLRKNN</sequence>
<feature type="binding site" evidence="4">
    <location>
        <position position="145"/>
    </location>
    <ligand>
        <name>GTP</name>
        <dbReference type="ChEBI" id="CHEBI:37565"/>
    </ligand>
</feature>
<accession>A0A1F7SEZ1</accession>
<name>A0A1F7SEZ1_9BACT</name>
<dbReference type="Pfam" id="PF12327">
    <property type="entry name" value="FtsZ_C"/>
    <property type="match status" value="1"/>
</dbReference>
<dbReference type="SMART" id="SM00864">
    <property type="entry name" value="Tubulin"/>
    <property type="match status" value="1"/>
</dbReference>
<dbReference type="SUPFAM" id="SSF55307">
    <property type="entry name" value="Tubulin C-terminal domain-like"/>
    <property type="match status" value="1"/>
</dbReference>
<dbReference type="Gene3D" id="3.30.1330.20">
    <property type="entry name" value="Tubulin/FtsZ, C-terminal domain"/>
    <property type="match status" value="1"/>
</dbReference>
<dbReference type="PANTHER" id="PTHR30314:SF3">
    <property type="entry name" value="MITOCHONDRIAL DIVISION PROTEIN FSZA"/>
    <property type="match status" value="1"/>
</dbReference>
<gene>
    <name evidence="4" type="primary">ftsZ</name>
    <name evidence="8" type="ORF">A3K55_00450</name>
</gene>
<keyword evidence="4 8" id="KW-0132">Cell division</keyword>
<dbReference type="CDD" id="cd02201">
    <property type="entry name" value="FtsZ_type1"/>
    <property type="match status" value="1"/>
</dbReference>
<comment type="caution">
    <text evidence="8">The sequence shown here is derived from an EMBL/GenBank/DDBJ whole genome shotgun (WGS) entry which is preliminary data.</text>
</comment>
<dbReference type="Gene3D" id="3.40.50.1440">
    <property type="entry name" value="Tubulin/FtsZ, GTPase domain"/>
    <property type="match status" value="1"/>
</dbReference>
<dbReference type="PANTHER" id="PTHR30314">
    <property type="entry name" value="CELL DIVISION PROTEIN FTSZ-RELATED"/>
    <property type="match status" value="1"/>
</dbReference>
<feature type="binding site" evidence="4">
    <location>
        <begin position="21"/>
        <end position="25"/>
    </location>
    <ligand>
        <name>GTP</name>
        <dbReference type="ChEBI" id="CHEBI:37565"/>
    </ligand>
</feature>
<evidence type="ECO:0000256" key="4">
    <source>
        <dbReference type="HAMAP-Rule" id="MF_00909"/>
    </source>
</evidence>
<dbReference type="GO" id="GO:0005525">
    <property type="term" value="F:GTP binding"/>
    <property type="evidence" value="ECO:0007669"/>
    <property type="project" value="UniProtKB-UniRule"/>
</dbReference>
<evidence type="ECO:0000259" key="7">
    <source>
        <dbReference type="SMART" id="SM00865"/>
    </source>
</evidence>
<comment type="similarity">
    <text evidence="1 4">Belongs to the FtsZ family.</text>
</comment>
<evidence type="ECO:0000256" key="1">
    <source>
        <dbReference type="ARBA" id="ARBA00009690"/>
    </source>
</evidence>
<dbReference type="GO" id="GO:0051258">
    <property type="term" value="P:protein polymerization"/>
    <property type="evidence" value="ECO:0007669"/>
    <property type="project" value="UniProtKB-UniRule"/>
</dbReference>
<dbReference type="FunFam" id="3.40.50.1440:FF:000001">
    <property type="entry name" value="Cell division protein FtsZ"/>
    <property type="match status" value="1"/>
</dbReference>
<dbReference type="AlphaFoldDB" id="A0A1F7SEZ1"/>
<dbReference type="NCBIfam" id="TIGR00065">
    <property type="entry name" value="ftsZ"/>
    <property type="match status" value="1"/>
</dbReference>
<dbReference type="Proteomes" id="UP000185874">
    <property type="component" value="Unassembled WGS sequence"/>
</dbReference>
<keyword evidence="4" id="KW-0717">Septation</keyword>
<organism evidence="8 9">
    <name type="scientific">Candidatus Shapirobacteria bacterium RBG_13_44_7</name>
    <dbReference type="NCBI Taxonomy" id="1802149"/>
    <lineage>
        <taxon>Bacteria</taxon>
        <taxon>Candidatus Shapironibacteriota</taxon>
    </lineage>
</organism>
<feature type="domain" description="Tubulin/FtsZ 2-layer sandwich" evidence="7">
    <location>
        <begin position="209"/>
        <end position="326"/>
    </location>
</feature>
<comment type="function">
    <text evidence="4">Essential cell division protein that forms a contractile ring structure (Z ring) at the future cell division site. The regulation of the ring assembly controls the timing and the location of cell division. One of the functions of the FtsZ ring is to recruit other cell division proteins to the septum to produce a new cell wall between the dividing cells. Binds GTP and shows GTPase activity.</text>
</comment>
<dbReference type="GO" id="GO:0043093">
    <property type="term" value="P:FtsZ-dependent cytokinesis"/>
    <property type="evidence" value="ECO:0007669"/>
    <property type="project" value="UniProtKB-UniRule"/>
</dbReference>
<feature type="domain" description="Tubulin/FtsZ GTPase" evidence="6">
    <location>
        <begin position="13"/>
        <end position="207"/>
    </location>
</feature>
<evidence type="ECO:0000256" key="5">
    <source>
        <dbReference type="NCBIfam" id="TIGR00065"/>
    </source>
</evidence>
<dbReference type="InterPro" id="IPR008280">
    <property type="entry name" value="Tub_FtsZ_C"/>
</dbReference>
<comment type="caution">
    <text evidence="4">Lacks conserved residue(s) required for the propagation of feature annotation.</text>
</comment>
<dbReference type="PROSITE" id="PS01134">
    <property type="entry name" value="FTSZ_1"/>
    <property type="match status" value="1"/>
</dbReference>
<dbReference type="GO" id="GO:0000917">
    <property type="term" value="P:division septum assembly"/>
    <property type="evidence" value="ECO:0007669"/>
    <property type="project" value="UniProtKB-KW"/>
</dbReference>